<evidence type="ECO:0000256" key="1">
    <source>
        <dbReference type="ARBA" id="ARBA00004496"/>
    </source>
</evidence>
<name>A0A832VWN9_9EURY</name>
<dbReference type="Pfam" id="PF00587">
    <property type="entry name" value="tRNA-synt_2b"/>
    <property type="match status" value="1"/>
</dbReference>
<proteinExistence type="inferred from homology"/>
<dbReference type="InterPro" id="IPR045864">
    <property type="entry name" value="aa-tRNA-synth_II/BPL/LPL"/>
</dbReference>
<dbReference type="PRINTS" id="PR01046">
    <property type="entry name" value="TRNASYNTHPRO"/>
</dbReference>
<dbReference type="PANTHER" id="PTHR43382">
    <property type="entry name" value="PROLYL-TRNA SYNTHETASE"/>
    <property type="match status" value="1"/>
</dbReference>
<evidence type="ECO:0000256" key="7">
    <source>
        <dbReference type="ARBA" id="ARBA00023146"/>
    </source>
</evidence>
<dbReference type="SUPFAM" id="SSF52954">
    <property type="entry name" value="Class II aaRS ABD-related"/>
    <property type="match status" value="1"/>
</dbReference>
<dbReference type="EMBL" id="DUIH01000003">
    <property type="protein sequence ID" value="HIH69197.1"/>
    <property type="molecule type" value="Genomic_DNA"/>
</dbReference>
<dbReference type="HAMAP" id="MF_01571">
    <property type="entry name" value="Pro_tRNA_synth_type3"/>
    <property type="match status" value="1"/>
</dbReference>
<keyword evidence="7 9" id="KW-0030">Aminoacyl-tRNA synthetase</keyword>
<evidence type="ECO:0000256" key="9">
    <source>
        <dbReference type="HAMAP-Rule" id="MF_01571"/>
    </source>
</evidence>
<evidence type="ECO:0000256" key="4">
    <source>
        <dbReference type="ARBA" id="ARBA00022741"/>
    </source>
</evidence>
<evidence type="ECO:0000256" key="6">
    <source>
        <dbReference type="ARBA" id="ARBA00022917"/>
    </source>
</evidence>
<comment type="catalytic activity">
    <reaction evidence="8 9">
        <text>tRNA(Pro) + L-proline + ATP = L-prolyl-tRNA(Pro) + AMP + diphosphate</text>
        <dbReference type="Rhea" id="RHEA:14305"/>
        <dbReference type="Rhea" id="RHEA-COMP:9700"/>
        <dbReference type="Rhea" id="RHEA-COMP:9702"/>
        <dbReference type="ChEBI" id="CHEBI:30616"/>
        <dbReference type="ChEBI" id="CHEBI:33019"/>
        <dbReference type="ChEBI" id="CHEBI:60039"/>
        <dbReference type="ChEBI" id="CHEBI:78442"/>
        <dbReference type="ChEBI" id="CHEBI:78532"/>
        <dbReference type="ChEBI" id="CHEBI:456215"/>
        <dbReference type="EC" id="6.1.1.15"/>
    </reaction>
</comment>
<keyword evidence="3 9" id="KW-0436">Ligase</keyword>
<dbReference type="InterPro" id="IPR006195">
    <property type="entry name" value="aa-tRNA-synth_II"/>
</dbReference>
<dbReference type="EC" id="6.1.1.15" evidence="9"/>
<dbReference type="Proteomes" id="UP000600363">
    <property type="component" value="Unassembled WGS sequence"/>
</dbReference>
<protein>
    <recommendedName>
        <fullName evidence="9">Proline--tRNA ligase</fullName>
        <ecNumber evidence="9">6.1.1.15</ecNumber>
    </recommendedName>
    <alternativeName>
        <fullName evidence="9">Prolyl-tRNA synthetase</fullName>
        <shortName evidence="9">ProRS</shortName>
    </alternativeName>
</protein>
<dbReference type="Pfam" id="PF03129">
    <property type="entry name" value="HGTP_anticodon"/>
    <property type="match status" value="1"/>
</dbReference>
<dbReference type="SMART" id="SM00946">
    <property type="entry name" value="ProRS-C_1"/>
    <property type="match status" value="1"/>
</dbReference>
<dbReference type="GO" id="GO:0005737">
    <property type="term" value="C:cytoplasm"/>
    <property type="evidence" value="ECO:0007669"/>
    <property type="project" value="UniProtKB-SubCell"/>
</dbReference>
<dbReference type="InterPro" id="IPR004499">
    <property type="entry name" value="Pro-tRNA-ligase_IIa_arc-type"/>
</dbReference>
<dbReference type="GO" id="GO:0006433">
    <property type="term" value="P:prolyl-tRNA aminoacylation"/>
    <property type="evidence" value="ECO:0007669"/>
    <property type="project" value="UniProtKB-UniRule"/>
</dbReference>
<sequence>MEKSLPPKTEFSEWYNEVLWRADIMDVRYPVKGLYVWHPFGFSLRRNVLSILRALLDVEHDEVLFPLLIPEHEFMKEAEHIKGFEDEVYWVTHGGTTPLDVPLALRPTSETAIYPMFSLWVRSHADLPLRIYQIVNTFRYETKHTRPLIRMREITTFKEAHTVHATWQDAAEQVERAVELYRQFYHSLCIPVVVSKRPDWDKFPGADYTLALDVLMPDGRTLQVGTAHHLGTKFSRTFDICYEDEHGEQQYANQTCYGISERCIAALISLHGDDRGLVLPPAVAPVQVVIVPIVYRGREDVLEKARELEARLSERYRVRLDDSDTRPGAKFYYWEMRGVPLRIEVGPRDVDKGQVVVVTRLGQKQAVPLSSVEEVIEQAFCDIASSLFQAATERLVKGMRVCHTLEEIGEQCKRGIALGGWCGDEECGHLLEERTGADVLGVPRIDGLVEEDMPERCVVCGKTAESWVMLGRAY</sequence>
<dbReference type="CDD" id="cd00778">
    <property type="entry name" value="ProRS_core_arch_euk"/>
    <property type="match status" value="1"/>
</dbReference>
<evidence type="ECO:0000256" key="2">
    <source>
        <dbReference type="ARBA" id="ARBA00022490"/>
    </source>
</evidence>
<dbReference type="SUPFAM" id="SSF64586">
    <property type="entry name" value="C-terminal domain of ProRS"/>
    <property type="match status" value="1"/>
</dbReference>
<keyword evidence="6 9" id="KW-0648">Protein biosynthesis</keyword>
<evidence type="ECO:0000259" key="10">
    <source>
        <dbReference type="PROSITE" id="PS50862"/>
    </source>
</evidence>
<organism evidence="11 12">
    <name type="scientific">Methermicoccus shengliensis</name>
    <dbReference type="NCBI Taxonomy" id="660064"/>
    <lineage>
        <taxon>Archaea</taxon>
        <taxon>Methanobacteriati</taxon>
        <taxon>Methanobacteriota</taxon>
        <taxon>Stenosarchaea group</taxon>
        <taxon>Methanomicrobia</taxon>
        <taxon>Methanosarcinales</taxon>
        <taxon>Methermicoccaceae</taxon>
        <taxon>Methermicoccus</taxon>
    </lineage>
</organism>
<dbReference type="GO" id="GO:0004827">
    <property type="term" value="F:proline-tRNA ligase activity"/>
    <property type="evidence" value="ECO:0007669"/>
    <property type="project" value="UniProtKB-UniRule"/>
</dbReference>
<dbReference type="AlphaFoldDB" id="A0A832VWN9"/>
<dbReference type="FunFam" id="3.30.930.10:FF:000037">
    <property type="entry name" value="Proline--tRNA ligase"/>
    <property type="match status" value="1"/>
</dbReference>
<dbReference type="GO" id="GO:0005524">
    <property type="term" value="F:ATP binding"/>
    <property type="evidence" value="ECO:0007669"/>
    <property type="project" value="UniProtKB-UniRule"/>
</dbReference>
<dbReference type="NCBIfam" id="TIGR00408">
    <property type="entry name" value="proS_fam_I"/>
    <property type="match status" value="1"/>
</dbReference>
<comment type="similarity">
    <text evidence="9">Belongs to the class-II aminoacyl-tRNA synthetase family. ProS type 3 subfamily.</text>
</comment>
<evidence type="ECO:0000256" key="3">
    <source>
        <dbReference type="ARBA" id="ARBA00022598"/>
    </source>
</evidence>
<dbReference type="PROSITE" id="PS50862">
    <property type="entry name" value="AA_TRNA_LIGASE_II"/>
    <property type="match status" value="1"/>
</dbReference>
<dbReference type="Pfam" id="PF09180">
    <property type="entry name" value="ProRS-C_1"/>
    <property type="match status" value="1"/>
</dbReference>
<reference evidence="11" key="1">
    <citation type="journal article" date="2020" name="bioRxiv">
        <title>A rank-normalized archaeal taxonomy based on genome phylogeny resolves widespread incomplete and uneven classifications.</title>
        <authorList>
            <person name="Rinke C."/>
            <person name="Chuvochina M."/>
            <person name="Mussig A.J."/>
            <person name="Chaumeil P.-A."/>
            <person name="Waite D.W."/>
            <person name="Whitman W.B."/>
            <person name="Parks D.H."/>
            <person name="Hugenholtz P."/>
        </authorList>
    </citation>
    <scope>NUCLEOTIDE SEQUENCE</scope>
    <source>
        <strain evidence="11">UBA12518</strain>
    </source>
</reference>
<accession>A0A832VWN9</accession>
<evidence type="ECO:0000256" key="5">
    <source>
        <dbReference type="ARBA" id="ARBA00022840"/>
    </source>
</evidence>
<gene>
    <name evidence="9" type="primary">proS</name>
    <name evidence="11" type="ORF">HA299_01030</name>
</gene>
<dbReference type="InterPro" id="IPR002314">
    <property type="entry name" value="aa-tRNA-synt_IIb"/>
</dbReference>
<dbReference type="Gene3D" id="3.40.50.800">
    <property type="entry name" value="Anticodon-binding domain"/>
    <property type="match status" value="1"/>
</dbReference>
<dbReference type="Gene3D" id="3.30.110.30">
    <property type="entry name" value="C-terminal domain of ProRS"/>
    <property type="match status" value="1"/>
</dbReference>
<comment type="subunit">
    <text evidence="9">Homodimer.</text>
</comment>
<evidence type="ECO:0000313" key="12">
    <source>
        <dbReference type="Proteomes" id="UP000600363"/>
    </source>
</evidence>
<keyword evidence="4 9" id="KW-0547">Nucleotide-binding</keyword>
<comment type="caution">
    <text evidence="11">The sequence shown here is derived from an EMBL/GenBank/DDBJ whole genome shotgun (WGS) entry which is preliminary data.</text>
</comment>
<comment type="domain">
    <text evidence="9">Consists of three domains: the N-terminal catalytic domain, the anticodon-binding domain and the C-terminal extension.</text>
</comment>
<dbReference type="InterPro" id="IPR033721">
    <property type="entry name" value="ProRS_core_arch_euk"/>
</dbReference>
<dbReference type="GO" id="GO:0017101">
    <property type="term" value="C:aminoacyl-tRNA synthetase multienzyme complex"/>
    <property type="evidence" value="ECO:0007669"/>
    <property type="project" value="TreeGrafter"/>
</dbReference>
<keyword evidence="2 9" id="KW-0963">Cytoplasm</keyword>
<keyword evidence="5 9" id="KW-0067">ATP-binding</keyword>
<dbReference type="Gene3D" id="3.30.930.10">
    <property type="entry name" value="Bira Bifunctional Protein, Domain 2"/>
    <property type="match status" value="1"/>
</dbReference>
<dbReference type="InterPro" id="IPR016061">
    <property type="entry name" value="Pro-tRNA_ligase_II_C"/>
</dbReference>
<evidence type="ECO:0000256" key="8">
    <source>
        <dbReference type="ARBA" id="ARBA00047671"/>
    </source>
</evidence>
<dbReference type="InterPro" id="IPR017449">
    <property type="entry name" value="Pro-tRNA_synth_II"/>
</dbReference>
<dbReference type="InterPro" id="IPR002316">
    <property type="entry name" value="Pro-tRNA-ligase_IIa"/>
</dbReference>
<dbReference type="InterPro" id="IPR004154">
    <property type="entry name" value="Anticodon-bd"/>
</dbReference>
<feature type="domain" description="Aminoacyl-transfer RNA synthetases class-II family profile" evidence="10">
    <location>
        <begin position="33"/>
        <end position="280"/>
    </location>
</feature>
<evidence type="ECO:0000313" key="11">
    <source>
        <dbReference type="EMBL" id="HIH69197.1"/>
    </source>
</evidence>
<dbReference type="InterPro" id="IPR036621">
    <property type="entry name" value="Anticodon-bd_dom_sf"/>
</dbReference>
<dbReference type="SUPFAM" id="SSF55681">
    <property type="entry name" value="Class II aaRS and biotin synthetases"/>
    <property type="match status" value="1"/>
</dbReference>
<dbReference type="PANTHER" id="PTHR43382:SF2">
    <property type="entry name" value="BIFUNCTIONAL GLUTAMATE_PROLINE--TRNA LIGASE"/>
    <property type="match status" value="1"/>
</dbReference>
<comment type="subcellular location">
    <subcellularLocation>
        <location evidence="1 9">Cytoplasm</location>
    </subcellularLocation>
</comment>
<comment type="function">
    <text evidence="9">Catalyzes the attachment of proline to tRNA(Pro) in a two-step reaction: proline is first activated by ATP to form Pro-AMP and then transferred to the acceptor end of tRNA(Pro).</text>
</comment>